<dbReference type="Gene3D" id="3.10.290.30">
    <property type="entry name" value="MM3350-like"/>
    <property type="match status" value="1"/>
</dbReference>
<comment type="caution">
    <text evidence="1">The sequence shown here is derived from an EMBL/GenBank/DDBJ whole genome shotgun (WGS) entry which is preliminary data.</text>
</comment>
<dbReference type="EMBL" id="JASNQZ010000007">
    <property type="protein sequence ID" value="KAL0954367.1"/>
    <property type="molecule type" value="Genomic_DNA"/>
</dbReference>
<accession>A0ABR3JFT1</accession>
<proteinExistence type="predicted"/>
<sequence>MDLSRMQELLSLYGHGDAIATARGRRPAFVKLAPRDAGDGLRDIFFEDPRTFSPTPGPKGEIRDWGVYPYTQPSDPHYKDETNNSPEFGAMTEMMRKMQYQMDYMSMKEGTPEEQFVRVFMERKKEQLAKIDLHDLDKQDVILKISLAFLNDATGQPRVWRRVRVSAGIKLSAFQDKVVAPVMGWVRNLHAYTFNDFRDGSLYGPEGMSSVDMCHLALRLAMISYLMTNTCWHICSAKRAINSDTCTISAINGTTIFKSSASCPWTTPMEWLKLLMGGACAPEKICKVASIMISF</sequence>
<dbReference type="InterPro" id="IPR024047">
    <property type="entry name" value="MM3350-like_sf"/>
</dbReference>
<evidence type="ECO:0000313" key="1">
    <source>
        <dbReference type="EMBL" id="KAL0954367.1"/>
    </source>
</evidence>
<keyword evidence="2" id="KW-1185">Reference proteome</keyword>
<reference evidence="2" key="1">
    <citation type="submission" date="2024-06" db="EMBL/GenBank/DDBJ databases">
        <title>Multi-omics analyses provide insights into the biosynthesis of the anticancer antibiotic pleurotin in Hohenbuehelia grisea.</title>
        <authorList>
            <person name="Weaver J.A."/>
            <person name="Alberti F."/>
        </authorList>
    </citation>
    <scope>NUCLEOTIDE SEQUENCE [LARGE SCALE GENOMIC DNA]</scope>
    <source>
        <strain evidence="2">T-177</strain>
    </source>
</reference>
<protein>
    <submittedName>
        <fullName evidence="1">Uncharacterized protein</fullName>
    </submittedName>
</protein>
<dbReference type="SUPFAM" id="SSF159941">
    <property type="entry name" value="MM3350-like"/>
    <property type="match status" value="1"/>
</dbReference>
<evidence type="ECO:0000313" key="2">
    <source>
        <dbReference type="Proteomes" id="UP001556367"/>
    </source>
</evidence>
<dbReference type="Proteomes" id="UP001556367">
    <property type="component" value="Unassembled WGS sequence"/>
</dbReference>
<name>A0ABR3JFT1_9AGAR</name>
<gene>
    <name evidence="1" type="ORF">HGRIS_003358</name>
</gene>
<organism evidence="1 2">
    <name type="scientific">Hohenbuehelia grisea</name>
    <dbReference type="NCBI Taxonomy" id="104357"/>
    <lineage>
        <taxon>Eukaryota</taxon>
        <taxon>Fungi</taxon>
        <taxon>Dikarya</taxon>
        <taxon>Basidiomycota</taxon>
        <taxon>Agaricomycotina</taxon>
        <taxon>Agaricomycetes</taxon>
        <taxon>Agaricomycetidae</taxon>
        <taxon>Agaricales</taxon>
        <taxon>Pleurotineae</taxon>
        <taxon>Pleurotaceae</taxon>
        <taxon>Hohenbuehelia</taxon>
    </lineage>
</organism>